<sequence length="128" mass="14317">MLTIYFAGMALFSKAAISKGMNPYVFVTYRQAFAVIALAPPLPSSRVKGPQLNFMNWSKGKTKGNHSSNLNYSLKEEWLKGSLVMLLANIIWSVWLILQVRIVKQYPAKLRLATLYCCLAGYNLSLGP</sequence>
<organism evidence="5 6">
    <name type="scientific">Datura stramonium</name>
    <name type="common">Jimsonweed</name>
    <name type="synonym">Common thornapple</name>
    <dbReference type="NCBI Taxonomy" id="4076"/>
    <lineage>
        <taxon>Eukaryota</taxon>
        <taxon>Viridiplantae</taxon>
        <taxon>Streptophyta</taxon>
        <taxon>Embryophyta</taxon>
        <taxon>Tracheophyta</taxon>
        <taxon>Spermatophyta</taxon>
        <taxon>Magnoliopsida</taxon>
        <taxon>eudicotyledons</taxon>
        <taxon>Gunneridae</taxon>
        <taxon>Pentapetalae</taxon>
        <taxon>asterids</taxon>
        <taxon>lamiids</taxon>
        <taxon>Solanales</taxon>
        <taxon>Solanaceae</taxon>
        <taxon>Solanoideae</taxon>
        <taxon>Datureae</taxon>
        <taxon>Datura</taxon>
    </lineage>
</organism>
<reference evidence="5 6" key="1">
    <citation type="journal article" date="2021" name="BMC Genomics">
        <title>Datura genome reveals duplications of psychoactive alkaloid biosynthetic genes and high mutation rate following tissue culture.</title>
        <authorList>
            <person name="Rajewski A."/>
            <person name="Carter-House D."/>
            <person name="Stajich J."/>
            <person name="Litt A."/>
        </authorList>
    </citation>
    <scope>NUCLEOTIDE SEQUENCE [LARGE SCALE GENOMIC DNA]</scope>
    <source>
        <strain evidence="5">AR-01</strain>
    </source>
</reference>
<dbReference type="Proteomes" id="UP000823775">
    <property type="component" value="Unassembled WGS sequence"/>
</dbReference>
<evidence type="ECO:0000313" key="6">
    <source>
        <dbReference type="Proteomes" id="UP000823775"/>
    </source>
</evidence>
<keyword evidence="1 4" id="KW-0812">Transmembrane</keyword>
<keyword evidence="2 4" id="KW-1133">Transmembrane helix</keyword>
<accession>A0ABS8UNU4</accession>
<dbReference type="EMBL" id="JACEIK010002272">
    <property type="protein sequence ID" value="MCD9560130.1"/>
    <property type="molecule type" value="Genomic_DNA"/>
</dbReference>
<dbReference type="PANTHER" id="PTHR31218">
    <property type="entry name" value="WAT1-RELATED PROTEIN"/>
    <property type="match status" value="1"/>
</dbReference>
<evidence type="ECO:0008006" key="7">
    <source>
        <dbReference type="Google" id="ProtNLM"/>
    </source>
</evidence>
<evidence type="ECO:0000256" key="1">
    <source>
        <dbReference type="ARBA" id="ARBA00022692"/>
    </source>
</evidence>
<evidence type="ECO:0000256" key="2">
    <source>
        <dbReference type="ARBA" id="ARBA00022989"/>
    </source>
</evidence>
<proteinExistence type="predicted"/>
<gene>
    <name evidence="5" type="ORF">HAX54_018606</name>
</gene>
<keyword evidence="6" id="KW-1185">Reference proteome</keyword>
<keyword evidence="3 4" id="KW-0472">Membrane</keyword>
<evidence type="ECO:0000256" key="3">
    <source>
        <dbReference type="ARBA" id="ARBA00023136"/>
    </source>
</evidence>
<feature type="transmembrane region" description="Helical" evidence="4">
    <location>
        <begin position="78"/>
        <end position="98"/>
    </location>
</feature>
<comment type="caution">
    <text evidence="5">The sequence shown here is derived from an EMBL/GenBank/DDBJ whole genome shotgun (WGS) entry which is preliminary data.</text>
</comment>
<evidence type="ECO:0000313" key="5">
    <source>
        <dbReference type="EMBL" id="MCD9560130.1"/>
    </source>
</evidence>
<protein>
    <recommendedName>
        <fullName evidence="7">WAT1-related protein</fullName>
    </recommendedName>
</protein>
<evidence type="ECO:0000256" key="4">
    <source>
        <dbReference type="SAM" id="Phobius"/>
    </source>
</evidence>
<name>A0ABS8UNU4_DATST</name>
<dbReference type="InterPro" id="IPR030184">
    <property type="entry name" value="WAT1-related"/>
</dbReference>